<accession>A0ABY7E137</accession>
<reference evidence="3" key="1">
    <citation type="submission" date="2022-11" db="EMBL/GenBank/DDBJ databases">
        <title>Centuries of genome instability and evolution in soft-shell clam transmissible cancer (bioRxiv).</title>
        <authorList>
            <person name="Hart S.F.M."/>
            <person name="Yonemitsu M.A."/>
            <person name="Giersch R.M."/>
            <person name="Beal B.F."/>
            <person name="Arriagada G."/>
            <person name="Davis B.W."/>
            <person name="Ostrander E.A."/>
            <person name="Goff S.P."/>
            <person name="Metzger M.J."/>
        </authorList>
    </citation>
    <scope>NUCLEOTIDE SEQUENCE</scope>
    <source>
        <strain evidence="3">MELC-2E11</strain>
        <tissue evidence="3">Siphon/mantle</tissue>
    </source>
</reference>
<evidence type="ECO:0000256" key="2">
    <source>
        <dbReference type="SAM" id="MobiDB-lite"/>
    </source>
</evidence>
<keyword evidence="1" id="KW-0175">Coiled coil</keyword>
<sequence length="479" mass="52349">MSQNQGAEPTENENQGGAQAAPNVWAAMFAPAVPGMRNVQPDLLCGQNRFPAHLDTPTTVDIASSAQARVPSDLNSADGATGEDGDGLNEQDNFSLANDILDGSFRSSSMSNQSQMPDISGLDIGHGAQARADSAQPSAVLSRPAPGTPGSDQGGQGLAERAETGGATGGPANEIAENKDESANQVDWSLAVRRDAAHADENNAIELTQQQGENARLAEDLVRAEALATEARQNLEKVNADHTEQLEALRSAGHEAVTMVVGEYRASLATLVQEQRETGLRSVTQTLSQETDHLRHLLVEQKEEFDRLQEVERKKNEKLLKEAIAEMKEKNKAEQEGLERRLTEAVKEEQDRGAQALKQQQEQFTTQMSEEAGKHREQLEKALHEQQDKYKEELSVALREERSRGQDALQGAVRVAREDMTSHLQHLRESDQRLHRRQLASLDLFLESARQQLALLMTTPDKSDHSGQDNPTDSDSGVS</sequence>
<evidence type="ECO:0000313" key="3">
    <source>
        <dbReference type="EMBL" id="WAR02949.1"/>
    </source>
</evidence>
<dbReference type="Proteomes" id="UP001164746">
    <property type="component" value="Chromosome 4"/>
</dbReference>
<feature type="coiled-coil region" evidence="1">
    <location>
        <begin position="207"/>
        <end position="252"/>
    </location>
</feature>
<feature type="region of interest" description="Disordered" evidence="2">
    <location>
        <begin position="66"/>
        <end position="93"/>
    </location>
</feature>
<feature type="compositionally biased region" description="Low complexity" evidence="2">
    <location>
        <begin position="107"/>
        <end position="116"/>
    </location>
</feature>
<gene>
    <name evidence="3" type="ORF">MAR_009507</name>
</gene>
<feature type="region of interest" description="Disordered" evidence="2">
    <location>
        <begin position="456"/>
        <end position="479"/>
    </location>
</feature>
<feature type="region of interest" description="Disordered" evidence="2">
    <location>
        <begin position="105"/>
        <end position="183"/>
    </location>
</feature>
<feature type="coiled-coil region" evidence="1">
    <location>
        <begin position="298"/>
        <end position="396"/>
    </location>
</feature>
<dbReference type="EMBL" id="CP111015">
    <property type="protein sequence ID" value="WAR02949.1"/>
    <property type="molecule type" value="Genomic_DNA"/>
</dbReference>
<organism evidence="3 4">
    <name type="scientific">Mya arenaria</name>
    <name type="common">Soft-shell clam</name>
    <dbReference type="NCBI Taxonomy" id="6604"/>
    <lineage>
        <taxon>Eukaryota</taxon>
        <taxon>Metazoa</taxon>
        <taxon>Spiralia</taxon>
        <taxon>Lophotrochozoa</taxon>
        <taxon>Mollusca</taxon>
        <taxon>Bivalvia</taxon>
        <taxon>Autobranchia</taxon>
        <taxon>Heteroconchia</taxon>
        <taxon>Euheterodonta</taxon>
        <taxon>Imparidentia</taxon>
        <taxon>Neoheterodontei</taxon>
        <taxon>Myida</taxon>
        <taxon>Myoidea</taxon>
        <taxon>Myidae</taxon>
        <taxon>Mya</taxon>
    </lineage>
</organism>
<feature type="compositionally biased region" description="Polar residues" evidence="2">
    <location>
        <begin position="1"/>
        <end position="17"/>
    </location>
</feature>
<proteinExistence type="predicted"/>
<evidence type="ECO:0000313" key="4">
    <source>
        <dbReference type="Proteomes" id="UP001164746"/>
    </source>
</evidence>
<protein>
    <submittedName>
        <fullName evidence="3">CCD91-like protein</fullName>
    </submittedName>
</protein>
<feature type="compositionally biased region" description="Polar residues" evidence="2">
    <location>
        <begin position="468"/>
        <end position="479"/>
    </location>
</feature>
<dbReference type="PANTHER" id="PTHR35072:SF1">
    <property type="entry name" value="COILED-COIL DOMAIN-CONTAINING PROTEIN 91"/>
    <property type="match status" value="1"/>
</dbReference>
<keyword evidence="4" id="KW-1185">Reference proteome</keyword>
<evidence type="ECO:0000256" key="1">
    <source>
        <dbReference type="SAM" id="Coils"/>
    </source>
</evidence>
<name>A0ABY7E137_MYAAR</name>
<feature type="region of interest" description="Disordered" evidence="2">
    <location>
        <begin position="1"/>
        <end position="20"/>
    </location>
</feature>
<dbReference type="InterPro" id="IPR034592">
    <property type="entry name" value="CCDC91"/>
</dbReference>
<dbReference type="PANTHER" id="PTHR35072">
    <property type="entry name" value="COILED-COIL DOMAIN-CONTAINING PROTEIN 91"/>
    <property type="match status" value="1"/>
</dbReference>